<evidence type="ECO:0000256" key="3">
    <source>
        <dbReference type="ARBA" id="ARBA00010883"/>
    </source>
</evidence>
<dbReference type="GO" id="GO:0016020">
    <property type="term" value="C:membrane"/>
    <property type="evidence" value="ECO:0007669"/>
    <property type="project" value="UniProtKB-SubCell"/>
</dbReference>
<dbReference type="GO" id="GO:0005768">
    <property type="term" value="C:endosome"/>
    <property type="evidence" value="ECO:0007669"/>
    <property type="project" value="TreeGrafter"/>
</dbReference>
<evidence type="ECO:0000256" key="4">
    <source>
        <dbReference type="ARBA" id="ARBA00014268"/>
    </source>
</evidence>
<dbReference type="InterPro" id="IPR045734">
    <property type="entry name" value="Snx8_BAR_dom"/>
</dbReference>
<dbReference type="RefSeq" id="XP_007409964.1">
    <property type="nucleotide sequence ID" value="XM_007409902.1"/>
</dbReference>
<feature type="domain" description="PX" evidence="11">
    <location>
        <begin position="271"/>
        <end position="387"/>
    </location>
</feature>
<dbReference type="HOGENOM" id="CLU_009058_1_1_1"/>
<dbReference type="Pfam" id="PF19566">
    <property type="entry name" value="Snx8_BAR_dom"/>
    <property type="match status" value="1"/>
</dbReference>
<dbReference type="Pfam" id="PF00787">
    <property type="entry name" value="PX"/>
    <property type="match status" value="1"/>
</dbReference>
<dbReference type="GO" id="GO:0006623">
    <property type="term" value="P:protein targeting to vacuole"/>
    <property type="evidence" value="ECO:0007669"/>
    <property type="project" value="TreeGrafter"/>
</dbReference>
<evidence type="ECO:0000256" key="10">
    <source>
        <dbReference type="SAM" id="MobiDB-lite"/>
    </source>
</evidence>
<evidence type="ECO:0000259" key="11">
    <source>
        <dbReference type="PROSITE" id="PS50195"/>
    </source>
</evidence>
<dbReference type="FunCoup" id="F4RLF6">
    <property type="interactions" value="74"/>
</dbReference>
<dbReference type="InterPro" id="IPR028662">
    <property type="entry name" value="SNX8/Mvp1"/>
</dbReference>
<evidence type="ECO:0000256" key="8">
    <source>
        <dbReference type="ARBA" id="ARBA00023136"/>
    </source>
</evidence>
<dbReference type="eggNOG" id="KOG2273">
    <property type="taxonomic scope" value="Eukaryota"/>
</dbReference>
<evidence type="ECO:0000256" key="5">
    <source>
        <dbReference type="ARBA" id="ARBA00022448"/>
    </source>
</evidence>
<dbReference type="InterPro" id="IPR001683">
    <property type="entry name" value="PX_dom"/>
</dbReference>
<dbReference type="PANTHER" id="PTHR47554">
    <property type="entry name" value="SORTING NEXIN MVP1"/>
    <property type="match status" value="1"/>
</dbReference>
<evidence type="ECO:0000256" key="7">
    <source>
        <dbReference type="ARBA" id="ARBA00022927"/>
    </source>
</evidence>
<keyword evidence="13" id="KW-1185">Reference proteome</keyword>
<dbReference type="AlphaFoldDB" id="F4RLF6"/>
<dbReference type="GO" id="GO:0005829">
    <property type="term" value="C:cytosol"/>
    <property type="evidence" value="ECO:0007669"/>
    <property type="project" value="GOC"/>
</dbReference>
<dbReference type="SMART" id="SM00312">
    <property type="entry name" value="PX"/>
    <property type="match status" value="1"/>
</dbReference>
<sequence>MTSLNPSQNKLQTENQTIPSDLISSSPLTNTSNSNSSYPNYLQSQSSSTLSQSTPELYAHDPWSSPTHLTKTFSSSSINEPFTLPNKIEGHISEAALPNVYHQAFNAADPSAGTISLANAHRVLASSGVGASTIERILSVTSDHRSSRLTKSDFSIALAAVAFSQQGKPPRAVQQLISRNAPFPIPTLDFGPLVLTSPARSSYNRRSASPEDPWSSSTIKSRTNVSSTITNGLPFVVEEQEPLLGFGLETSLLPEGTTNLSSQFLPPFDRLQQDLVTVRLSAPEGWILKYNVYSVDHEKKGTSVPRRYSDFVWLHECLLKRYPFRLVPGLPPKRIAISGHHLATGDETAFIERRRRGLQRFLTYLVNHPVLSADNILSTFLCEPSDLATWRSHSTVHLIEESAVIRLTPAEEMSIPEDLDSRLSGFRSRLPLIVEHWSRICAGLERVTRRYEAQAADFTRIQLALGSAVESERTGSGTVGHACWRPAEARRAEDEIEVVAHHVGKHSDLLDRRTRRLALSTNEEVRAHRELYTDFGGLFNRLDKLSIDDVDKRLKPRAEMNSKKLEEVRNLRKSGWEEESDKLRNLIEIDRAGIESKLRRRVFIRWCLWQEWIHLMRMGSLIGKGLREFVDDERRFGERALSNWGEVSDAIEGLVR</sequence>
<evidence type="ECO:0000256" key="9">
    <source>
        <dbReference type="ARBA" id="ARBA00072009"/>
    </source>
</evidence>
<dbReference type="GO" id="GO:0032266">
    <property type="term" value="F:phosphatidylinositol-3-phosphate binding"/>
    <property type="evidence" value="ECO:0007669"/>
    <property type="project" value="TreeGrafter"/>
</dbReference>
<dbReference type="PANTHER" id="PTHR47554:SF1">
    <property type="entry name" value="SORTING NEXIN MVP1"/>
    <property type="match status" value="1"/>
</dbReference>
<organism evidence="13">
    <name type="scientific">Melampsora larici-populina (strain 98AG31 / pathotype 3-4-7)</name>
    <name type="common">Poplar leaf rust fungus</name>
    <dbReference type="NCBI Taxonomy" id="747676"/>
    <lineage>
        <taxon>Eukaryota</taxon>
        <taxon>Fungi</taxon>
        <taxon>Dikarya</taxon>
        <taxon>Basidiomycota</taxon>
        <taxon>Pucciniomycotina</taxon>
        <taxon>Pucciniomycetes</taxon>
        <taxon>Pucciniales</taxon>
        <taxon>Melampsoraceae</taxon>
        <taxon>Melampsora</taxon>
    </lineage>
</organism>
<dbReference type="GO" id="GO:0042147">
    <property type="term" value="P:retrograde transport, endosome to Golgi"/>
    <property type="evidence" value="ECO:0007669"/>
    <property type="project" value="InterPro"/>
</dbReference>
<comment type="similarity">
    <text evidence="3">Belongs to the sorting nexin family.</text>
</comment>
<dbReference type="Proteomes" id="UP000001072">
    <property type="component" value="Unassembled WGS sequence"/>
</dbReference>
<dbReference type="Gene3D" id="3.30.1520.10">
    <property type="entry name" value="Phox-like domain"/>
    <property type="match status" value="1"/>
</dbReference>
<feature type="region of interest" description="Disordered" evidence="10">
    <location>
        <begin position="1"/>
        <end position="65"/>
    </location>
</feature>
<dbReference type="VEuPathDB" id="FungiDB:MELLADRAFT_106215"/>
<dbReference type="KEGG" id="mlr:MELLADRAFT_106215"/>
<dbReference type="SUPFAM" id="SSF47473">
    <property type="entry name" value="EF-hand"/>
    <property type="match status" value="1"/>
</dbReference>
<dbReference type="Gene3D" id="1.10.238.10">
    <property type="entry name" value="EF-hand"/>
    <property type="match status" value="1"/>
</dbReference>
<name>F4RLF6_MELLP</name>
<dbReference type="InParanoid" id="F4RLF6"/>
<comment type="subcellular location">
    <subcellularLocation>
        <location evidence="2">Cytoplasm</location>
    </subcellularLocation>
    <subcellularLocation>
        <location evidence="1">Membrane</location>
        <topology evidence="1">Peripheral membrane protein</topology>
        <orientation evidence="1">Cytoplasmic side</orientation>
    </subcellularLocation>
</comment>
<dbReference type="InterPro" id="IPR011992">
    <property type="entry name" value="EF-hand-dom_pair"/>
</dbReference>
<dbReference type="EMBL" id="GL883106">
    <property type="protein sequence ID" value="EGG07004.1"/>
    <property type="molecule type" value="Genomic_DNA"/>
</dbReference>
<keyword evidence="5" id="KW-0813">Transport</keyword>
<dbReference type="SUPFAM" id="SSF64268">
    <property type="entry name" value="PX domain"/>
    <property type="match status" value="1"/>
</dbReference>
<proteinExistence type="inferred from homology"/>
<dbReference type="OrthoDB" id="10064318at2759"/>
<dbReference type="InterPro" id="IPR036871">
    <property type="entry name" value="PX_dom_sf"/>
</dbReference>
<feature type="region of interest" description="Disordered" evidence="10">
    <location>
        <begin position="201"/>
        <end position="221"/>
    </location>
</feature>
<keyword evidence="7" id="KW-0653">Protein transport</keyword>
<keyword evidence="8" id="KW-0472">Membrane</keyword>
<keyword evidence="6" id="KW-0963">Cytoplasm</keyword>
<evidence type="ECO:0000313" key="12">
    <source>
        <dbReference type="EMBL" id="EGG07004.1"/>
    </source>
</evidence>
<accession>F4RLF6</accession>
<feature type="compositionally biased region" description="Low complexity" evidence="10">
    <location>
        <begin position="24"/>
        <end position="54"/>
    </location>
</feature>
<reference evidence="13" key="1">
    <citation type="journal article" date="2011" name="Proc. Natl. Acad. Sci. U.S.A.">
        <title>Obligate biotrophy features unraveled by the genomic analysis of rust fungi.</title>
        <authorList>
            <person name="Duplessis S."/>
            <person name="Cuomo C.A."/>
            <person name="Lin Y.-C."/>
            <person name="Aerts A."/>
            <person name="Tisserant E."/>
            <person name="Veneault-Fourrey C."/>
            <person name="Joly D.L."/>
            <person name="Hacquard S."/>
            <person name="Amselem J."/>
            <person name="Cantarel B.L."/>
            <person name="Chiu R."/>
            <person name="Coutinho P.M."/>
            <person name="Feau N."/>
            <person name="Field M."/>
            <person name="Frey P."/>
            <person name="Gelhaye E."/>
            <person name="Goldberg J."/>
            <person name="Grabherr M.G."/>
            <person name="Kodira C.D."/>
            <person name="Kohler A."/>
            <person name="Kuees U."/>
            <person name="Lindquist E.A."/>
            <person name="Lucas S.M."/>
            <person name="Mago R."/>
            <person name="Mauceli E."/>
            <person name="Morin E."/>
            <person name="Murat C."/>
            <person name="Pangilinan J.L."/>
            <person name="Park R."/>
            <person name="Pearson M."/>
            <person name="Quesneville H."/>
            <person name="Rouhier N."/>
            <person name="Sakthikumar S."/>
            <person name="Salamov A.A."/>
            <person name="Schmutz J."/>
            <person name="Selles B."/>
            <person name="Shapiro H."/>
            <person name="Tanguay P."/>
            <person name="Tuskan G.A."/>
            <person name="Henrissat B."/>
            <person name="Van de Peer Y."/>
            <person name="Rouze P."/>
            <person name="Ellis J.G."/>
            <person name="Dodds P.N."/>
            <person name="Schein J.E."/>
            <person name="Zhong S."/>
            <person name="Hamelin R.C."/>
            <person name="Grigoriev I.V."/>
            <person name="Szabo L.J."/>
            <person name="Martin F."/>
        </authorList>
    </citation>
    <scope>NUCLEOTIDE SEQUENCE [LARGE SCALE GENOMIC DNA]</scope>
    <source>
        <strain evidence="13">98AG31 / pathotype 3-4-7</strain>
    </source>
</reference>
<dbReference type="GeneID" id="18922832"/>
<gene>
    <name evidence="12" type="ORF">MELLADRAFT_106215</name>
</gene>
<protein>
    <recommendedName>
        <fullName evidence="4">Sorting nexin MVP1</fullName>
    </recommendedName>
    <alternativeName>
        <fullName evidence="9">Sorting nexin mvp1</fullName>
    </alternativeName>
</protein>
<evidence type="ECO:0000256" key="6">
    <source>
        <dbReference type="ARBA" id="ARBA00022490"/>
    </source>
</evidence>
<dbReference type="FunFam" id="3.30.1520.10:FF:000042">
    <property type="entry name" value="Sorting nexin mvp1"/>
    <property type="match status" value="1"/>
</dbReference>
<evidence type="ECO:0000256" key="1">
    <source>
        <dbReference type="ARBA" id="ARBA00004287"/>
    </source>
</evidence>
<dbReference type="PROSITE" id="PS50195">
    <property type="entry name" value="PX"/>
    <property type="match status" value="1"/>
</dbReference>
<feature type="compositionally biased region" description="Polar residues" evidence="10">
    <location>
        <begin position="1"/>
        <end position="23"/>
    </location>
</feature>
<evidence type="ECO:0000256" key="2">
    <source>
        <dbReference type="ARBA" id="ARBA00004496"/>
    </source>
</evidence>
<evidence type="ECO:0000313" key="13">
    <source>
        <dbReference type="Proteomes" id="UP000001072"/>
    </source>
</evidence>
<dbReference type="STRING" id="747676.F4RLF6"/>